<comment type="caution">
    <text evidence="1">The sequence shown here is derived from an EMBL/GenBank/DDBJ whole genome shotgun (WGS) entry which is preliminary data.</text>
</comment>
<accession>A0A0L0BKM2</accession>
<organism evidence="1 2">
    <name type="scientific">Lucilia cuprina</name>
    <name type="common">Green bottle fly</name>
    <name type="synonym">Australian sheep blowfly</name>
    <dbReference type="NCBI Taxonomy" id="7375"/>
    <lineage>
        <taxon>Eukaryota</taxon>
        <taxon>Metazoa</taxon>
        <taxon>Ecdysozoa</taxon>
        <taxon>Arthropoda</taxon>
        <taxon>Hexapoda</taxon>
        <taxon>Insecta</taxon>
        <taxon>Pterygota</taxon>
        <taxon>Neoptera</taxon>
        <taxon>Endopterygota</taxon>
        <taxon>Diptera</taxon>
        <taxon>Brachycera</taxon>
        <taxon>Muscomorpha</taxon>
        <taxon>Oestroidea</taxon>
        <taxon>Calliphoridae</taxon>
        <taxon>Luciliinae</taxon>
        <taxon>Lucilia</taxon>
    </lineage>
</organism>
<dbReference type="AlphaFoldDB" id="A0A0L0BKM2"/>
<dbReference type="EMBL" id="JRES01001712">
    <property type="protein sequence ID" value="KNC20602.1"/>
    <property type="molecule type" value="Genomic_DNA"/>
</dbReference>
<sequence length="62" mass="7235">MVIMFFCNKISIEFKSNFFHHHMIFEISRRQSTAKSDLNKGIFRVLQSNAEDILKGNSDSIL</sequence>
<reference evidence="1 2" key="1">
    <citation type="journal article" date="2015" name="Nat. Commun.">
        <title>Lucilia cuprina genome unlocks parasitic fly biology to underpin future interventions.</title>
        <authorList>
            <person name="Anstead C.A."/>
            <person name="Korhonen P.K."/>
            <person name="Young N.D."/>
            <person name="Hall R.S."/>
            <person name="Jex A.R."/>
            <person name="Murali S.C."/>
            <person name="Hughes D.S."/>
            <person name="Lee S.F."/>
            <person name="Perry T."/>
            <person name="Stroehlein A.J."/>
            <person name="Ansell B.R."/>
            <person name="Breugelmans B."/>
            <person name="Hofmann A."/>
            <person name="Qu J."/>
            <person name="Dugan S."/>
            <person name="Lee S.L."/>
            <person name="Chao H."/>
            <person name="Dinh H."/>
            <person name="Han Y."/>
            <person name="Doddapaneni H.V."/>
            <person name="Worley K.C."/>
            <person name="Muzny D.M."/>
            <person name="Ioannidis P."/>
            <person name="Waterhouse R.M."/>
            <person name="Zdobnov E.M."/>
            <person name="James P.J."/>
            <person name="Bagnall N.H."/>
            <person name="Kotze A.C."/>
            <person name="Gibbs R.A."/>
            <person name="Richards S."/>
            <person name="Batterham P."/>
            <person name="Gasser R.B."/>
        </authorList>
    </citation>
    <scope>NUCLEOTIDE SEQUENCE [LARGE SCALE GENOMIC DNA]</scope>
    <source>
        <strain evidence="1 2">LS</strain>
        <tissue evidence="1">Full body</tissue>
    </source>
</reference>
<gene>
    <name evidence="1" type="ORF">FF38_00442</name>
</gene>
<name>A0A0L0BKM2_LUCCU</name>
<dbReference type="Proteomes" id="UP000037069">
    <property type="component" value="Unassembled WGS sequence"/>
</dbReference>
<proteinExistence type="predicted"/>
<evidence type="ECO:0000313" key="1">
    <source>
        <dbReference type="EMBL" id="KNC20602.1"/>
    </source>
</evidence>
<keyword evidence="2" id="KW-1185">Reference proteome</keyword>
<evidence type="ECO:0000313" key="2">
    <source>
        <dbReference type="Proteomes" id="UP000037069"/>
    </source>
</evidence>
<protein>
    <submittedName>
        <fullName evidence="1">Uncharacterized protein</fullName>
    </submittedName>
</protein>